<sequence>MAVALIGQAALGAAFGEIFAVFYKTVKNVTNDTLMFDSILEDLKSTLAELEPYVEEIKQSNRELGRPEEEIKGLIEKMKKGEKLIRMYSKLPWLKYCMRFHYAKKLRKLEEALFKFFHVHVTAWSARTVLQTLQGVNDIRVQMNLVGMSGVGLSCAVPRPPDFIVGLDVPLKEVKMQLLEEVSLLLLTAPGGCGKTTLVKMLCQDEEIKGIFEDNIFFVPVSKTPNLKVIVHRVFRHKVDRVPEFQSDEDAINQLQQLLTQIKAPILLILDDVWSGSESLLENFKFQISNYKILVTSRTAFPRLSSKYTLKPLNDTDSMTLFRHSAILLDGSSCIPDEDIIQKIVKCCAGFPLALDVIGRSLCGMSAVTWRKRVKDWSSGHSILDSDSSLLGCLKRSLEFSDDEIIRKQEIILKECFLDLGSFPEDKRISLIPLIDMWAELYELDEDDSIANLLELIARNLASLEDVPWKHASDFASCYSEDFISQHDLLRELAIHQSNLEPVEQRKRLIVDISRNNFPKWWIEHNLKPINARLMSISTDEMFSPTWFNIQPLEVEVLVLNFQTKNYAFPDFVRKMNKLKVLIVTNCGFSHAELGNFHLPGSVPCLKRIVLENVSVPSLCKSLEQLRSLEKISLLMCNIGQAFKSIQVSNALPNLVEINIDLCEDIAEFLVDLCDIICLKKLSITNCYKFSVLPQGIGKLVNLEVLRLRACINLLTLPESIRSLHNLTIFDTSYCLKMMWFPEHIGEFFKLEELHMEECLLLSNHLYQQWSNQLPPLFQNLKQLKLVTCDEEMSNLWEPVKEFHTIRRKAAQRSGCFSHFNSPPINARHVGNYKNFLRPPLRSHSFPNFLPSPRIEVSPRRLQTAKDPDGLSWALDGYGPRRISSLSLRTQTATQTDLISLSIISLSTDPDGYPTRF</sequence>
<evidence type="ECO:0000313" key="4">
    <source>
        <dbReference type="EMBL" id="KAG6663203.1"/>
    </source>
</evidence>
<evidence type="ECO:0000259" key="3">
    <source>
        <dbReference type="PROSITE" id="PS51153"/>
    </source>
</evidence>
<reference evidence="4" key="1">
    <citation type="submission" date="2020-12" db="EMBL/GenBank/DDBJ databases">
        <title>WGS assembly of Carya illinoinensis cv. Pawnee.</title>
        <authorList>
            <person name="Platts A."/>
            <person name="Shu S."/>
            <person name="Wright S."/>
            <person name="Barry K."/>
            <person name="Edger P."/>
            <person name="Pires J.C."/>
            <person name="Schmutz J."/>
        </authorList>
    </citation>
    <scope>NUCLEOTIDE SEQUENCE</scope>
    <source>
        <tissue evidence="4">Leaf</tissue>
    </source>
</reference>
<dbReference type="Pfam" id="PF00931">
    <property type="entry name" value="NB-ARC"/>
    <property type="match status" value="1"/>
</dbReference>
<dbReference type="GO" id="GO:0006952">
    <property type="term" value="P:defense response"/>
    <property type="evidence" value="ECO:0007669"/>
    <property type="project" value="UniProtKB-KW"/>
</dbReference>
<evidence type="ECO:0000313" key="5">
    <source>
        <dbReference type="Proteomes" id="UP000811609"/>
    </source>
</evidence>
<comment type="caution">
    <text evidence="4">The sequence shown here is derived from an EMBL/GenBank/DDBJ whole genome shotgun (WGS) entry which is preliminary data.</text>
</comment>
<dbReference type="PANTHER" id="PTHR36766">
    <property type="entry name" value="PLANT BROAD-SPECTRUM MILDEW RESISTANCE PROTEIN RPW8"/>
    <property type="match status" value="1"/>
</dbReference>
<evidence type="ECO:0000256" key="2">
    <source>
        <dbReference type="ARBA" id="ARBA00022821"/>
    </source>
</evidence>
<proteinExistence type="inferred from homology"/>
<dbReference type="PANTHER" id="PTHR36766:SF3">
    <property type="entry name" value="RPW8 DOMAIN-CONTAINING PROTEIN"/>
    <property type="match status" value="1"/>
</dbReference>
<dbReference type="PROSITE" id="PS51153">
    <property type="entry name" value="RPW8"/>
    <property type="match status" value="1"/>
</dbReference>
<gene>
    <name evidence="4" type="ORF">CIPAW_02G010600</name>
</gene>
<keyword evidence="2" id="KW-0611">Plant defense</keyword>
<dbReference type="Pfam" id="PF05659">
    <property type="entry name" value="RPW8"/>
    <property type="match status" value="1"/>
</dbReference>
<feature type="domain" description="RPW8" evidence="3">
    <location>
        <begin position="1"/>
        <end position="155"/>
    </location>
</feature>
<dbReference type="InterPro" id="IPR008808">
    <property type="entry name" value="Powdery_mildew-R_dom"/>
</dbReference>
<accession>A0A8T1RA21</accession>
<dbReference type="AlphaFoldDB" id="A0A8T1RA21"/>
<protein>
    <recommendedName>
        <fullName evidence="3">RPW8 domain-containing protein</fullName>
    </recommendedName>
</protein>
<dbReference type="GO" id="GO:0043531">
    <property type="term" value="F:ADP binding"/>
    <property type="evidence" value="ECO:0007669"/>
    <property type="project" value="InterPro"/>
</dbReference>
<dbReference type="Proteomes" id="UP000811609">
    <property type="component" value="Chromosome 2"/>
</dbReference>
<organism evidence="4 5">
    <name type="scientific">Carya illinoinensis</name>
    <name type="common">Pecan</name>
    <dbReference type="NCBI Taxonomy" id="32201"/>
    <lineage>
        <taxon>Eukaryota</taxon>
        <taxon>Viridiplantae</taxon>
        <taxon>Streptophyta</taxon>
        <taxon>Embryophyta</taxon>
        <taxon>Tracheophyta</taxon>
        <taxon>Spermatophyta</taxon>
        <taxon>Magnoliopsida</taxon>
        <taxon>eudicotyledons</taxon>
        <taxon>Gunneridae</taxon>
        <taxon>Pentapetalae</taxon>
        <taxon>rosids</taxon>
        <taxon>fabids</taxon>
        <taxon>Fagales</taxon>
        <taxon>Juglandaceae</taxon>
        <taxon>Carya</taxon>
    </lineage>
</organism>
<keyword evidence="5" id="KW-1185">Reference proteome</keyword>
<comment type="similarity">
    <text evidence="1">Belongs to the disease resistance NB-LRR family.</text>
</comment>
<evidence type="ECO:0000256" key="1">
    <source>
        <dbReference type="ARBA" id="ARBA00008894"/>
    </source>
</evidence>
<dbReference type="EMBL" id="CM031810">
    <property type="protein sequence ID" value="KAG6663203.1"/>
    <property type="molecule type" value="Genomic_DNA"/>
</dbReference>
<dbReference type="InterPro" id="IPR002182">
    <property type="entry name" value="NB-ARC"/>
</dbReference>
<name>A0A8T1RA21_CARIL</name>